<evidence type="ECO:0000256" key="1">
    <source>
        <dbReference type="SAM" id="Phobius"/>
    </source>
</evidence>
<organism evidence="2">
    <name type="scientific">marine sediment metagenome</name>
    <dbReference type="NCBI Taxonomy" id="412755"/>
    <lineage>
        <taxon>unclassified sequences</taxon>
        <taxon>metagenomes</taxon>
        <taxon>ecological metagenomes</taxon>
    </lineage>
</organism>
<sequence length="110" mass="13277">MIKWFWAGVVVTLIVGITFIYFSEKARYPECFITNEECHNPYNEEPMFYKNDKLIQCCRKPHYMLQGIEELTDYCMDFKKEILDKNITRLSKYWNNYLNTIIVVTAKQQL</sequence>
<keyword evidence="1" id="KW-1133">Transmembrane helix</keyword>
<dbReference type="EMBL" id="LAZR01070409">
    <property type="protein sequence ID" value="KKK41305.1"/>
    <property type="molecule type" value="Genomic_DNA"/>
</dbReference>
<feature type="transmembrane region" description="Helical" evidence="1">
    <location>
        <begin position="6"/>
        <end position="23"/>
    </location>
</feature>
<protein>
    <submittedName>
        <fullName evidence="2">Uncharacterized protein</fullName>
    </submittedName>
</protein>
<proteinExistence type="predicted"/>
<dbReference type="AlphaFoldDB" id="A0A0F8VZI9"/>
<comment type="caution">
    <text evidence="2">The sequence shown here is derived from an EMBL/GenBank/DDBJ whole genome shotgun (WGS) entry which is preliminary data.</text>
</comment>
<evidence type="ECO:0000313" key="2">
    <source>
        <dbReference type="EMBL" id="KKK41305.1"/>
    </source>
</evidence>
<accession>A0A0F8VZI9</accession>
<keyword evidence="1" id="KW-0472">Membrane</keyword>
<gene>
    <name evidence="2" type="ORF">LCGC14_2741940</name>
</gene>
<keyword evidence="1" id="KW-0812">Transmembrane</keyword>
<name>A0A0F8VZI9_9ZZZZ</name>
<reference evidence="2" key="1">
    <citation type="journal article" date="2015" name="Nature">
        <title>Complex archaea that bridge the gap between prokaryotes and eukaryotes.</title>
        <authorList>
            <person name="Spang A."/>
            <person name="Saw J.H."/>
            <person name="Jorgensen S.L."/>
            <person name="Zaremba-Niedzwiedzka K."/>
            <person name="Martijn J."/>
            <person name="Lind A.E."/>
            <person name="van Eijk R."/>
            <person name="Schleper C."/>
            <person name="Guy L."/>
            <person name="Ettema T.J."/>
        </authorList>
    </citation>
    <scope>NUCLEOTIDE SEQUENCE</scope>
</reference>